<feature type="signal peptide" evidence="1">
    <location>
        <begin position="1"/>
        <end position="22"/>
    </location>
</feature>
<protein>
    <submittedName>
        <fullName evidence="2">Molybdopterin-dependent oxidoreductase</fullName>
    </submittedName>
</protein>
<evidence type="ECO:0000313" key="3">
    <source>
        <dbReference type="Proteomes" id="UP001500074"/>
    </source>
</evidence>
<proteinExistence type="predicted"/>
<feature type="chain" id="PRO_5047005920" evidence="1">
    <location>
        <begin position="23"/>
        <end position="169"/>
    </location>
</feature>
<evidence type="ECO:0000256" key="1">
    <source>
        <dbReference type="SAM" id="SignalP"/>
    </source>
</evidence>
<sequence length="169" mass="18799">MRHFLSLTLFKLLMVVPTSLWADTPLPVPEGRVILSVTGKLSHTNVGDAAVFDAAMLKALGMHTVATRTPWTEGVSQFSGPLGRDLLEAVGAQGDSLIVKALNDFVAEIPVSDFIKYDVILAMMRDAKRLTVRDFGPLFILYPFDQQPELQTEKIRFRSVWQVASIEIR</sequence>
<gene>
    <name evidence="2" type="ORF">GCM10023342_13790</name>
</gene>
<organism evidence="2 3">
    <name type="scientific">Modicisalibacter zincidurans</name>
    <dbReference type="NCBI Taxonomy" id="1178777"/>
    <lineage>
        <taxon>Bacteria</taxon>
        <taxon>Pseudomonadati</taxon>
        <taxon>Pseudomonadota</taxon>
        <taxon>Gammaproteobacteria</taxon>
        <taxon>Oceanospirillales</taxon>
        <taxon>Halomonadaceae</taxon>
        <taxon>Modicisalibacter</taxon>
    </lineage>
</organism>
<keyword evidence="3" id="KW-1185">Reference proteome</keyword>
<dbReference type="SUPFAM" id="SSF56524">
    <property type="entry name" value="Oxidoreductase molybdopterin-binding domain"/>
    <property type="match status" value="1"/>
</dbReference>
<keyword evidence="1" id="KW-0732">Signal</keyword>
<comment type="caution">
    <text evidence="2">The sequence shown here is derived from an EMBL/GenBank/DDBJ whole genome shotgun (WGS) entry which is preliminary data.</text>
</comment>
<accession>A0ABP9RBK2</accession>
<evidence type="ECO:0000313" key="2">
    <source>
        <dbReference type="EMBL" id="GAA5173951.1"/>
    </source>
</evidence>
<dbReference type="RefSeq" id="WP_031384533.1">
    <property type="nucleotide sequence ID" value="NZ_BAABKI010000015.1"/>
</dbReference>
<name>A0ABP9RBK2_9GAMM</name>
<reference evidence="3" key="1">
    <citation type="journal article" date="2019" name="Int. J. Syst. Evol. Microbiol.">
        <title>The Global Catalogue of Microorganisms (GCM) 10K type strain sequencing project: providing services to taxonomists for standard genome sequencing and annotation.</title>
        <authorList>
            <consortium name="The Broad Institute Genomics Platform"/>
            <consortium name="The Broad Institute Genome Sequencing Center for Infectious Disease"/>
            <person name="Wu L."/>
            <person name="Ma J."/>
        </authorList>
    </citation>
    <scope>NUCLEOTIDE SEQUENCE [LARGE SCALE GENOMIC DNA]</scope>
    <source>
        <strain evidence="3">JCM 18472</strain>
    </source>
</reference>
<dbReference type="EMBL" id="BAABKI010000015">
    <property type="protein sequence ID" value="GAA5173951.1"/>
    <property type="molecule type" value="Genomic_DNA"/>
</dbReference>
<dbReference type="InterPro" id="IPR036374">
    <property type="entry name" value="OxRdtase_Mopterin-bd_sf"/>
</dbReference>
<dbReference type="Proteomes" id="UP001500074">
    <property type="component" value="Unassembled WGS sequence"/>
</dbReference>